<dbReference type="EMBL" id="CM035435">
    <property type="protein sequence ID" value="KAH7289883.1"/>
    <property type="molecule type" value="Genomic_DNA"/>
</dbReference>
<reference evidence="7" key="1">
    <citation type="submission" date="2021-08" db="EMBL/GenBank/DDBJ databases">
        <title>WGS assembly of Ceratopteris richardii.</title>
        <authorList>
            <person name="Marchant D.B."/>
            <person name="Chen G."/>
            <person name="Jenkins J."/>
            <person name="Shu S."/>
            <person name="Leebens-Mack J."/>
            <person name="Grimwood J."/>
            <person name="Schmutz J."/>
            <person name="Soltis P."/>
            <person name="Soltis D."/>
            <person name="Chen Z.-H."/>
        </authorList>
    </citation>
    <scope>NUCLEOTIDE SEQUENCE</scope>
    <source>
        <strain evidence="7">Whitten #5841</strain>
        <tissue evidence="7">Leaf</tissue>
    </source>
</reference>
<keyword evidence="4" id="KW-0560">Oxidoreductase</keyword>
<dbReference type="InterPro" id="IPR044861">
    <property type="entry name" value="IPNS-like_FE2OG_OXY"/>
</dbReference>
<dbReference type="GO" id="GO:0016491">
    <property type="term" value="F:oxidoreductase activity"/>
    <property type="evidence" value="ECO:0007669"/>
    <property type="project" value="UniProtKB-KW"/>
</dbReference>
<evidence type="ECO:0000256" key="4">
    <source>
        <dbReference type="RuleBase" id="RU003682"/>
    </source>
</evidence>
<evidence type="ECO:0000256" key="2">
    <source>
        <dbReference type="ARBA" id="ARBA00022723"/>
    </source>
</evidence>
<comment type="caution">
    <text evidence="7">The sequence shown here is derived from an EMBL/GenBank/DDBJ whole genome shotgun (WGS) entry which is preliminary data.</text>
</comment>
<evidence type="ECO:0000313" key="8">
    <source>
        <dbReference type="Proteomes" id="UP000825935"/>
    </source>
</evidence>
<dbReference type="Pfam" id="PF03171">
    <property type="entry name" value="2OG-FeII_Oxy"/>
    <property type="match status" value="1"/>
</dbReference>
<evidence type="ECO:0000256" key="5">
    <source>
        <dbReference type="SAM" id="MobiDB-lite"/>
    </source>
</evidence>
<dbReference type="Proteomes" id="UP000825935">
    <property type="component" value="Chromosome 30"/>
</dbReference>
<dbReference type="InterPro" id="IPR050295">
    <property type="entry name" value="Plant_2OG-oxidoreductases"/>
</dbReference>
<organism evidence="7 8">
    <name type="scientific">Ceratopteris richardii</name>
    <name type="common">Triangle waterfern</name>
    <dbReference type="NCBI Taxonomy" id="49495"/>
    <lineage>
        <taxon>Eukaryota</taxon>
        <taxon>Viridiplantae</taxon>
        <taxon>Streptophyta</taxon>
        <taxon>Embryophyta</taxon>
        <taxon>Tracheophyta</taxon>
        <taxon>Polypodiopsida</taxon>
        <taxon>Polypodiidae</taxon>
        <taxon>Polypodiales</taxon>
        <taxon>Pteridineae</taxon>
        <taxon>Pteridaceae</taxon>
        <taxon>Parkerioideae</taxon>
        <taxon>Ceratopteris</taxon>
    </lineage>
</organism>
<name>A0A8T2R2U7_CERRI</name>
<dbReference type="Gene3D" id="2.60.120.330">
    <property type="entry name" value="B-lactam Antibiotic, Isopenicillin N Synthase, Chain"/>
    <property type="match status" value="1"/>
</dbReference>
<feature type="domain" description="Fe2OG dioxygenase" evidence="6">
    <location>
        <begin position="226"/>
        <end position="326"/>
    </location>
</feature>
<dbReference type="AlphaFoldDB" id="A0A8T2R2U7"/>
<comment type="similarity">
    <text evidence="1 4">Belongs to the iron/ascorbate-dependent oxidoreductase family.</text>
</comment>
<sequence>MAMAENKDFVLAVQISAQYRGATAISIPLPSAATDNCIDDENTIPSRFVLPPGRRPLSLPNTADVLRVSPEEVPVIDLAAASSYGSTRSIFLRQLYCACANWGIFHVYNHGVPEDLLSDLGLHVQKFLALPVALRGAQKLGNHAQGYGSGFVRLSTGTTEWRDFLRVYTYPLHRRHYEAWPPSPELRKVIERYSDEVRKLQINVLRLMSESLGLSAHRLEEMMGEMQQTILVNHYPPCPRPDLAIGIDTHTDVGAVSCLWQPDDVVGLQVLREGEWHPVSSARGALTIIVADQVQIASNGIFKSPLHRGVLNKDKNRVSILSFYQLNPEQLVSPLEDLISDSSPPMYQPTRFKDHEQAAKGPLSANAS</sequence>
<dbReference type="SUPFAM" id="SSF51197">
    <property type="entry name" value="Clavaminate synthase-like"/>
    <property type="match status" value="1"/>
</dbReference>
<keyword evidence="3 4" id="KW-0408">Iron</keyword>
<proteinExistence type="inferred from homology"/>
<evidence type="ECO:0000259" key="6">
    <source>
        <dbReference type="PROSITE" id="PS51471"/>
    </source>
</evidence>
<dbReference type="PANTHER" id="PTHR47991">
    <property type="entry name" value="OXOGLUTARATE/IRON-DEPENDENT DIOXYGENASE"/>
    <property type="match status" value="1"/>
</dbReference>
<dbReference type="InterPro" id="IPR005123">
    <property type="entry name" value="Oxoglu/Fe-dep_dioxygenase_dom"/>
</dbReference>
<dbReference type="OrthoDB" id="288590at2759"/>
<evidence type="ECO:0000256" key="1">
    <source>
        <dbReference type="ARBA" id="ARBA00008056"/>
    </source>
</evidence>
<dbReference type="InterPro" id="IPR026992">
    <property type="entry name" value="DIOX_N"/>
</dbReference>
<keyword evidence="2 4" id="KW-0479">Metal-binding</keyword>
<protein>
    <recommendedName>
        <fullName evidence="6">Fe2OG dioxygenase domain-containing protein</fullName>
    </recommendedName>
</protein>
<dbReference type="PROSITE" id="PS51471">
    <property type="entry name" value="FE2OG_OXY"/>
    <property type="match status" value="1"/>
</dbReference>
<gene>
    <name evidence="7" type="ORF">KP509_30G022500</name>
</gene>
<accession>A0A8T2R2U7</accession>
<evidence type="ECO:0000256" key="3">
    <source>
        <dbReference type="ARBA" id="ARBA00023004"/>
    </source>
</evidence>
<feature type="region of interest" description="Disordered" evidence="5">
    <location>
        <begin position="337"/>
        <end position="368"/>
    </location>
</feature>
<dbReference type="InterPro" id="IPR027443">
    <property type="entry name" value="IPNS-like_sf"/>
</dbReference>
<dbReference type="GO" id="GO:0046872">
    <property type="term" value="F:metal ion binding"/>
    <property type="evidence" value="ECO:0007669"/>
    <property type="project" value="UniProtKB-KW"/>
</dbReference>
<dbReference type="Pfam" id="PF14226">
    <property type="entry name" value="DIOX_N"/>
    <property type="match status" value="1"/>
</dbReference>
<evidence type="ECO:0000313" key="7">
    <source>
        <dbReference type="EMBL" id="KAH7289883.1"/>
    </source>
</evidence>
<keyword evidence="8" id="KW-1185">Reference proteome</keyword>